<reference evidence="1 2" key="1">
    <citation type="journal article" date="2022" name="New Phytol.">
        <title>Ecological generalism drives hyperdiversity of secondary metabolite gene clusters in xylarialean endophytes.</title>
        <authorList>
            <person name="Franco M.E.E."/>
            <person name="Wisecaver J.H."/>
            <person name="Arnold A.E."/>
            <person name="Ju Y.M."/>
            <person name="Slot J.C."/>
            <person name="Ahrendt S."/>
            <person name="Moore L.P."/>
            <person name="Eastman K.E."/>
            <person name="Scott K."/>
            <person name="Konkel Z."/>
            <person name="Mondo S.J."/>
            <person name="Kuo A."/>
            <person name="Hayes R.D."/>
            <person name="Haridas S."/>
            <person name="Andreopoulos B."/>
            <person name="Riley R."/>
            <person name="LaButti K."/>
            <person name="Pangilinan J."/>
            <person name="Lipzen A."/>
            <person name="Amirebrahimi M."/>
            <person name="Yan J."/>
            <person name="Adam C."/>
            <person name="Keymanesh K."/>
            <person name="Ng V."/>
            <person name="Louie K."/>
            <person name="Northen T."/>
            <person name="Drula E."/>
            <person name="Henrissat B."/>
            <person name="Hsieh H.M."/>
            <person name="Youens-Clark K."/>
            <person name="Lutzoni F."/>
            <person name="Miadlikowska J."/>
            <person name="Eastwood D.C."/>
            <person name="Hamelin R.C."/>
            <person name="Grigoriev I.V."/>
            <person name="U'Ren J.M."/>
        </authorList>
    </citation>
    <scope>NUCLEOTIDE SEQUENCE [LARGE SCALE GENOMIC DNA]</scope>
    <source>
        <strain evidence="1 2">ER1909</strain>
    </source>
</reference>
<accession>A0ACC0D9P3</accession>
<dbReference type="EMBL" id="MU394297">
    <property type="protein sequence ID" value="KAI6089095.1"/>
    <property type="molecule type" value="Genomic_DNA"/>
</dbReference>
<gene>
    <name evidence="1" type="ORF">F4821DRAFT_232046</name>
</gene>
<sequence>MTPPARALRLAIRQTSQCTSPTPTILSSSLAYQRRRHRPIHTTPAAPATVSPIHGTGPPPEPPQPAADSPASRLERRRKQAELLEKAQAIRKQQSESSSPKTTSSKKARESALKKRFWKYVHVHEVDGAFEVHLDKRPLRHPTTKEIVRIPMTKPLLATALAIEWDMLVSAQQATRQHLIPLTSLVCRALDIADDDAAGGESSVRANIVRMVMRYLDTDSLLCWAPPPRDYDQLPEGIESLRDTQKRAAEEVVGFLTSRVWPGVQIEPVLDGEVIMPRAHPEVTRQIIQGWVMGLSPWELAGLERGVLAGKGLLGAVRLLVEWSEGFVGTGVGDGAASGGGAEKKFGVEEAARLASIEVDWQTGRWGEVEDTHDVEKEDVRRQFGSLVLLVSGTGGR</sequence>
<evidence type="ECO:0000313" key="1">
    <source>
        <dbReference type="EMBL" id="KAI6089095.1"/>
    </source>
</evidence>
<protein>
    <submittedName>
        <fullName evidence="1">ATP12-domain-containing protein</fullName>
    </submittedName>
</protein>
<proteinExistence type="predicted"/>
<dbReference type="Proteomes" id="UP001497680">
    <property type="component" value="Unassembled WGS sequence"/>
</dbReference>
<evidence type="ECO:0000313" key="2">
    <source>
        <dbReference type="Proteomes" id="UP001497680"/>
    </source>
</evidence>
<name>A0ACC0D9P3_9PEZI</name>
<organism evidence="1 2">
    <name type="scientific">Hypoxylon rubiginosum</name>
    <dbReference type="NCBI Taxonomy" id="110542"/>
    <lineage>
        <taxon>Eukaryota</taxon>
        <taxon>Fungi</taxon>
        <taxon>Dikarya</taxon>
        <taxon>Ascomycota</taxon>
        <taxon>Pezizomycotina</taxon>
        <taxon>Sordariomycetes</taxon>
        <taxon>Xylariomycetidae</taxon>
        <taxon>Xylariales</taxon>
        <taxon>Hypoxylaceae</taxon>
        <taxon>Hypoxylon</taxon>
    </lineage>
</organism>
<keyword evidence="2" id="KW-1185">Reference proteome</keyword>
<comment type="caution">
    <text evidence="1">The sequence shown here is derived from an EMBL/GenBank/DDBJ whole genome shotgun (WGS) entry which is preliminary data.</text>
</comment>